<feature type="region of interest" description="Disordered" evidence="1">
    <location>
        <begin position="413"/>
        <end position="432"/>
    </location>
</feature>
<gene>
    <name evidence="4" type="ORF">CALMAC_LOCUS19884</name>
</gene>
<dbReference type="PANTHER" id="PTHR21115">
    <property type="entry name" value="GH06117P-RELATED"/>
    <property type="match status" value="1"/>
</dbReference>
<name>A0A653DRQ8_CALMS</name>
<proteinExistence type="predicted"/>
<evidence type="ECO:0000259" key="3">
    <source>
        <dbReference type="PROSITE" id="PS50053"/>
    </source>
</evidence>
<protein>
    <recommendedName>
        <fullName evidence="3">Ubiquitin-like domain-containing protein</fullName>
    </recommendedName>
</protein>
<evidence type="ECO:0000313" key="5">
    <source>
        <dbReference type="Proteomes" id="UP000410492"/>
    </source>
</evidence>
<evidence type="ECO:0000313" key="4">
    <source>
        <dbReference type="EMBL" id="VEN62899.1"/>
    </source>
</evidence>
<dbReference type="Proteomes" id="UP000410492">
    <property type="component" value="Unassembled WGS sequence"/>
</dbReference>
<organism evidence="4 5">
    <name type="scientific">Callosobruchus maculatus</name>
    <name type="common">Southern cowpea weevil</name>
    <name type="synonym">Pulse bruchid</name>
    <dbReference type="NCBI Taxonomy" id="64391"/>
    <lineage>
        <taxon>Eukaryota</taxon>
        <taxon>Metazoa</taxon>
        <taxon>Ecdysozoa</taxon>
        <taxon>Arthropoda</taxon>
        <taxon>Hexapoda</taxon>
        <taxon>Insecta</taxon>
        <taxon>Pterygota</taxon>
        <taxon>Neoptera</taxon>
        <taxon>Endopterygota</taxon>
        <taxon>Coleoptera</taxon>
        <taxon>Polyphaga</taxon>
        <taxon>Cucujiformia</taxon>
        <taxon>Chrysomeloidea</taxon>
        <taxon>Chrysomelidae</taxon>
        <taxon>Bruchinae</taxon>
        <taxon>Bruchini</taxon>
        <taxon>Callosobruchus</taxon>
    </lineage>
</organism>
<reference evidence="4 5" key="1">
    <citation type="submission" date="2019-01" db="EMBL/GenBank/DDBJ databases">
        <authorList>
            <person name="Sayadi A."/>
        </authorList>
    </citation>
    <scope>NUCLEOTIDE SEQUENCE [LARGE SCALE GENOMIC DNA]</scope>
</reference>
<keyword evidence="5" id="KW-1185">Reference proteome</keyword>
<dbReference type="SUPFAM" id="SSF54236">
    <property type="entry name" value="Ubiquitin-like"/>
    <property type="match status" value="1"/>
</dbReference>
<dbReference type="Pfam" id="PF21021">
    <property type="entry name" value="FAF1"/>
    <property type="match status" value="1"/>
</dbReference>
<dbReference type="PROSITE" id="PS50053">
    <property type="entry name" value="UBIQUITIN_2"/>
    <property type="match status" value="1"/>
</dbReference>
<dbReference type="EMBL" id="CAACVG010014228">
    <property type="protein sequence ID" value="VEN62899.1"/>
    <property type="molecule type" value="Genomic_DNA"/>
</dbReference>
<accession>A0A653DRQ8</accession>
<dbReference type="Pfam" id="PF16013">
    <property type="entry name" value="DUF4781"/>
    <property type="match status" value="1"/>
</dbReference>
<evidence type="ECO:0000256" key="1">
    <source>
        <dbReference type="SAM" id="MobiDB-lite"/>
    </source>
</evidence>
<dbReference type="AlphaFoldDB" id="A0A653DRQ8"/>
<keyword evidence="2" id="KW-0472">Membrane</keyword>
<dbReference type="InterPro" id="IPR000626">
    <property type="entry name" value="Ubiquitin-like_dom"/>
</dbReference>
<dbReference type="InterPro" id="IPR049483">
    <property type="entry name" value="FAF1_2-like_UAS"/>
</dbReference>
<evidence type="ECO:0000256" key="2">
    <source>
        <dbReference type="SAM" id="Phobius"/>
    </source>
</evidence>
<dbReference type="InterPro" id="IPR029071">
    <property type="entry name" value="Ubiquitin-like_domsf"/>
</dbReference>
<dbReference type="Gene3D" id="3.10.20.90">
    <property type="entry name" value="Phosphatidylinositol 3-kinase Catalytic Subunit, Chain A, domain 1"/>
    <property type="match status" value="1"/>
</dbReference>
<keyword evidence="2" id="KW-0812">Transmembrane</keyword>
<feature type="domain" description="Ubiquitin-like" evidence="3">
    <location>
        <begin position="7"/>
        <end position="78"/>
    </location>
</feature>
<dbReference type="PANTHER" id="PTHR21115:SF0">
    <property type="entry name" value="GH06117P-RELATED"/>
    <property type="match status" value="1"/>
</dbReference>
<keyword evidence="2" id="KW-1133">Transmembrane helix</keyword>
<sequence length="1105" mass="124096">MEIEEQLTFFIRNELNSSNDFVAQVPRNSTVGDLKKVIEVRLGIPEDRQKLEGWNSLPQDDQTILDHCSLDEVTVLTVSQLADMETEACANFLEAALYRPVQSIPFHSGSLRDLICENSLLSFEKRKIVLLYMHVEGSQFSKPFVESLIHPEVVPLIESNFTFLGWNIGDSKYHSALKKALTVNDLDPLCALVGNKICSANILLPLPNEGFTIFACIQKTFELDTFLMCLKGAQECFLADIGANVRLPDTNQVYDDDLELEACIKFVENCNRTRPKTVNFETERLQDVIKKAFGVPLTSRKLLLLYLNNPKDKFSKVFWENVMDENVIRSIEESFLLLAWDVEDSKYHNALNRALDNNELGILSPLVEKKICSAIIIAPIRDSYTTLACMRSTTNSSDFSDYIRNAQEHLRNEVEQETSLRTVEEERGSQADVDSAHFQTVMAERLGDRDYDCFEFNDEEYLKGKIAYALYGPPSSEEGYGKKEIKEAEKIYKAVKKSSNQIAEYKDEVQISFIYVCIEPLPAEKIKRANKDKEYNPKTDLMPLPIFVLRKCRESENPCRIFIDHTGRTYENWDEYIERNKLHACEMVLPKNGRYTFDENGKIILERHLSPACGVDAKVLQGFDIASTTTGVVSGGFLLVAALPTVAFPPAALLAAGLAGLGAGLYAVGRSSYALYDRSRHKQSMSILESEPRGAYLNIVAGALGFVGVGANVLVQQLVARGVNIAEAGIWTVNGIQIANIGASGVGLVNSGYEIVDQYFNNNQTPSALTIVQLGTSILFFGNAVFSFKSCGTLIEETQQQTLKNFNDSLRSNRHRKTFNKLVKSTISSNDGNKKAGMAEVISTIRKIPNKDEVFAVLTRANKQMNAKDIKFAAKDGQITLNDVPVNMSEFAAMSKGQRDVFLSDLRVHGGESPSEAVNTVSSSFSANGITYDVDVVNVVVKITAALSGNLKTTIIDIVSQLLCKITSALNQALDKLFPNRCKYAQLVDMVMKFISKEADAWETRYEEWTRTGNPELYSKCFDHVDVAETRRWFRFFEICAQICLNPSEAMFKSLLEYFHTWLAQKMCERQQKIEQDSETRAHSAKWRTKKVDCNICRGYYYNSA</sequence>
<dbReference type="OrthoDB" id="6512497at2759"/>
<feature type="transmembrane region" description="Helical" evidence="2">
    <location>
        <begin position="651"/>
        <end position="673"/>
    </location>
</feature>
<dbReference type="Gene3D" id="3.40.30.10">
    <property type="entry name" value="Glutaredoxin"/>
    <property type="match status" value="2"/>
</dbReference>
<feature type="transmembrane region" description="Helical" evidence="2">
    <location>
        <begin position="694"/>
        <end position="715"/>
    </location>
</feature>
<dbReference type="InterPro" id="IPR031962">
    <property type="entry name" value="DUF4781"/>
</dbReference>